<dbReference type="PRINTS" id="PR00364">
    <property type="entry name" value="DISEASERSIST"/>
</dbReference>
<evidence type="ECO:0000256" key="3">
    <source>
        <dbReference type="ARBA" id="ARBA00022741"/>
    </source>
</evidence>
<dbReference type="SMART" id="SM01074">
    <property type="entry name" value="Cdc6_C"/>
    <property type="match status" value="1"/>
</dbReference>
<dbReference type="Pfam" id="PF22703">
    <property type="entry name" value="Cdc6_lid"/>
    <property type="match status" value="1"/>
</dbReference>
<dbReference type="InterPro" id="IPR050311">
    <property type="entry name" value="ORC1/CDC6"/>
</dbReference>
<dbReference type="GO" id="GO:0005524">
    <property type="term" value="F:ATP binding"/>
    <property type="evidence" value="ECO:0007669"/>
    <property type="project" value="UniProtKB-UniRule"/>
</dbReference>
<protein>
    <recommendedName>
        <fullName evidence="5">ORC1-type DNA replication protein</fullName>
    </recommendedName>
</protein>
<dbReference type="InterPro" id="IPR036390">
    <property type="entry name" value="WH_DNA-bd_sf"/>
</dbReference>
<keyword evidence="4 5" id="KW-0067">ATP-binding</keyword>
<dbReference type="STRING" id="593117.TGAM_0128"/>
<dbReference type="FunFam" id="1.10.8.60:FF:000073">
    <property type="entry name" value="ORC1-type DNA replication protein"/>
    <property type="match status" value="1"/>
</dbReference>
<keyword evidence="8" id="KW-0131">Cell cycle</keyword>
<comment type="function">
    <text evidence="5">Involved in regulation of DNA replication.</text>
</comment>
<dbReference type="InterPro" id="IPR027417">
    <property type="entry name" value="P-loop_NTPase"/>
</dbReference>
<dbReference type="SUPFAM" id="SSF46785">
    <property type="entry name" value="Winged helix' DNA-binding domain"/>
    <property type="match status" value="1"/>
</dbReference>
<name>C5A318_THEGJ</name>
<dbReference type="NCBIfam" id="TIGR02928">
    <property type="entry name" value="orc1/cdc6 family replication initiation protein"/>
    <property type="match status" value="1"/>
</dbReference>
<feature type="binding site" evidence="5">
    <location>
        <position position="249"/>
    </location>
    <ligand>
        <name>ATP</name>
        <dbReference type="ChEBI" id="CHEBI:30616"/>
    </ligand>
</feature>
<dbReference type="Proteomes" id="UP000001488">
    <property type="component" value="Chromosome"/>
</dbReference>
<evidence type="ECO:0000259" key="6">
    <source>
        <dbReference type="SMART" id="SM00382"/>
    </source>
</evidence>
<dbReference type="InterPro" id="IPR014277">
    <property type="entry name" value="Orc1/Cdc6_arc"/>
</dbReference>
<dbReference type="InterPro" id="IPR003593">
    <property type="entry name" value="AAA+_ATPase"/>
</dbReference>
<evidence type="ECO:0000256" key="4">
    <source>
        <dbReference type="ARBA" id="ARBA00022840"/>
    </source>
</evidence>
<keyword evidence="8" id="KW-0132">Cell division</keyword>
<dbReference type="CDD" id="cd18139">
    <property type="entry name" value="HLD_clamp_RarA"/>
    <property type="match status" value="1"/>
</dbReference>
<dbReference type="Pfam" id="PF09079">
    <property type="entry name" value="WHD_Cdc6"/>
    <property type="match status" value="1"/>
</dbReference>
<dbReference type="CDD" id="cd08768">
    <property type="entry name" value="Cdc6_C"/>
    <property type="match status" value="1"/>
</dbReference>
<dbReference type="KEGG" id="tga:TGAM_0128"/>
<evidence type="ECO:0000259" key="7">
    <source>
        <dbReference type="SMART" id="SM01074"/>
    </source>
</evidence>
<evidence type="ECO:0000256" key="1">
    <source>
        <dbReference type="ARBA" id="ARBA00006184"/>
    </source>
</evidence>
<reference evidence="8 9" key="1">
    <citation type="journal article" date="2007" name="Genome Biol.">
        <title>Genome analysis and genome-wide proteomics of Thermococcus gammatolerans, the most radioresistant organism known amongst the Archaea.</title>
        <authorList>
            <person name="Zivanovic Y."/>
            <person name="Armengaud J."/>
            <person name="Lagorce A."/>
            <person name="Leplat C."/>
            <person name="Guerin P."/>
            <person name="Dutertre M."/>
            <person name="Anthouard V."/>
            <person name="Forterre P."/>
            <person name="Wincker P."/>
            <person name="Confalonieri F."/>
        </authorList>
    </citation>
    <scope>NUCLEOTIDE SEQUENCE [LARGE SCALE GENOMIC DNA]</scope>
    <source>
        <strain evidence="9">DSM 15229 / JCM 11827 / EJ3</strain>
    </source>
</reference>
<dbReference type="InterPro" id="IPR055237">
    <property type="entry name" value="Cdc6_lid"/>
</dbReference>
<dbReference type="AlphaFoldDB" id="C5A318"/>
<gene>
    <name evidence="8" type="primary">cdc6</name>
    <name evidence="8" type="ordered locus">TGAM_0128</name>
</gene>
<dbReference type="PANTHER" id="PTHR10763:SF22">
    <property type="entry name" value="ORC1-TYPE DNA REPLICATION PROTEIN"/>
    <property type="match status" value="1"/>
</dbReference>
<dbReference type="EMBL" id="CP001398">
    <property type="protein sequence ID" value="ACS32630.1"/>
    <property type="molecule type" value="Genomic_DNA"/>
</dbReference>
<proteinExistence type="inferred from homology"/>
<keyword evidence="2 5" id="KW-0235">DNA replication</keyword>
<keyword evidence="9" id="KW-1185">Reference proteome</keyword>
<comment type="similarity">
    <text evidence="1 5">Belongs to the CDC6/cdc18 family.</text>
</comment>
<feature type="binding site" evidence="5">
    <location>
        <position position="237"/>
    </location>
    <ligand>
        <name>ATP</name>
        <dbReference type="ChEBI" id="CHEBI:30616"/>
    </ligand>
</feature>
<evidence type="ECO:0000256" key="2">
    <source>
        <dbReference type="ARBA" id="ARBA00022705"/>
    </source>
</evidence>
<dbReference type="InterPro" id="IPR041664">
    <property type="entry name" value="AAA_16"/>
</dbReference>
<dbReference type="HAMAP" id="MF_01407">
    <property type="entry name" value="ORC1_type_DNA_replic_protein"/>
    <property type="match status" value="1"/>
</dbReference>
<dbReference type="Gene3D" id="3.40.50.300">
    <property type="entry name" value="P-loop containing nucleotide triphosphate hydrolases"/>
    <property type="match status" value="1"/>
</dbReference>
<dbReference type="InterPro" id="IPR015163">
    <property type="entry name" value="Cdc6_C"/>
</dbReference>
<dbReference type="GO" id="GO:0051301">
    <property type="term" value="P:cell division"/>
    <property type="evidence" value="ECO:0007669"/>
    <property type="project" value="UniProtKB-KW"/>
</dbReference>
<dbReference type="FunFam" id="3.40.50.300:FF:000930">
    <property type="entry name" value="ORC1-type DNA replication protein"/>
    <property type="match status" value="1"/>
</dbReference>
<dbReference type="NCBIfam" id="NF001625">
    <property type="entry name" value="PRK00411.1-3"/>
    <property type="match status" value="1"/>
</dbReference>
<sequence length="435" mass="49312">MACPSVAGGVSFPLEVKSVVPMDDYLGSIFEKYLHAKKIFKNKEVLRHSYTPKELPHRREQIEELAHILVPVLRGETPSNVFVYGKTGTGKTVTIKFVTEELKKISDKYNVPVEVIYINCEIVDTQYRVLANIVNYFKEESGVEVPLVGWPTDEVYARLKEVIDSKERFVIIVLDEIDKLVKKSGDDILYSLTRINTELSKAKVSIIGISNDLKFKEYLDARVLSSLSEEEVVFPPYDATQLRDILMQRAKDAFNEGVLDDAVVPLCAALAAREHGDARRALDLLRVAGEIAEREGASKVTERHVWLAQEKIEQDTMEEVIKTLPLHSKVLLHAIVLLDENGELPANTGDVYSIYKSLCDYIDLDPLTQRRISDLINELDMLGIINAKVVSKGRYGRTKEIRLNVTPHKVKKVFSQDDQLRPLLTLNLSRQRRLI</sequence>
<dbReference type="HOGENOM" id="CLU_025112_3_1_2"/>
<organism evidence="8 9">
    <name type="scientific">Thermococcus gammatolerans (strain DSM 15229 / JCM 11827 / EJ3)</name>
    <dbReference type="NCBI Taxonomy" id="593117"/>
    <lineage>
        <taxon>Archaea</taxon>
        <taxon>Methanobacteriati</taxon>
        <taxon>Methanobacteriota</taxon>
        <taxon>Thermococci</taxon>
        <taxon>Thermococcales</taxon>
        <taxon>Thermococcaceae</taxon>
        <taxon>Thermococcus</taxon>
    </lineage>
</organism>
<dbReference type="PATRIC" id="fig|593117.10.peg.130"/>
<dbReference type="eggNOG" id="arCOG00467">
    <property type="taxonomic scope" value="Archaea"/>
</dbReference>
<evidence type="ECO:0000313" key="9">
    <source>
        <dbReference type="Proteomes" id="UP000001488"/>
    </source>
</evidence>
<feature type="binding site" evidence="5">
    <location>
        <begin position="89"/>
        <end position="93"/>
    </location>
    <ligand>
        <name>ATP</name>
        <dbReference type="ChEBI" id="CHEBI:30616"/>
    </ligand>
</feature>
<dbReference type="Gene3D" id="1.10.10.10">
    <property type="entry name" value="Winged helix-like DNA-binding domain superfamily/Winged helix DNA-binding domain"/>
    <property type="match status" value="1"/>
</dbReference>
<dbReference type="GO" id="GO:0006260">
    <property type="term" value="P:DNA replication"/>
    <property type="evidence" value="ECO:0007669"/>
    <property type="project" value="UniProtKB-UniRule"/>
</dbReference>
<dbReference type="SUPFAM" id="SSF52540">
    <property type="entry name" value="P-loop containing nucleoside triphosphate hydrolases"/>
    <property type="match status" value="1"/>
</dbReference>
<feature type="domain" description="Cdc6 C-terminal" evidence="7">
    <location>
        <begin position="332"/>
        <end position="414"/>
    </location>
</feature>
<dbReference type="InterPro" id="IPR036388">
    <property type="entry name" value="WH-like_DNA-bd_sf"/>
</dbReference>
<dbReference type="Pfam" id="PF13191">
    <property type="entry name" value="AAA_16"/>
    <property type="match status" value="1"/>
</dbReference>
<evidence type="ECO:0000256" key="5">
    <source>
        <dbReference type="HAMAP-Rule" id="MF_01407"/>
    </source>
</evidence>
<dbReference type="Gene3D" id="1.10.8.60">
    <property type="match status" value="1"/>
</dbReference>
<feature type="domain" description="AAA+ ATPase" evidence="6">
    <location>
        <begin position="77"/>
        <end position="238"/>
    </location>
</feature>
<accession>C5A318</accession>
<dbReference type="SMART" id="SM00382">
    <property type="entry name" value="AAA"/>
    <property type="match status" value="1"/>
</dbReference>
<keyword evidence="3 5" id="KW-0547">Nucleotide-binding</keyword>
<dbReference type="PaxDb" id="593117-TGAM_0128"/>
<dbReference type="PANTHER" id="PTHR10763">
    <property type="entry name" value="CELL DIVISION CONTROL PROTEIN 6-RELATED"/>
    <property type="match status" value="1"/>
</dbReference>
<evidence type="ECO:0000313" key="8">
    <source>
        <dbReference type="EMBL" id="ACS32630.1"/>
    </source>
</evidence>
<dbReference type="CDD" id="cd00009">
    <property type="entry name" value="AAA"/>
    <property type="match status" value="1"/>
</dbReference>